<keyword evidence="7" id="KW-1195">Viral transcription</keyword>
<protein>
    <recommendedName>
        <fullName evidence="2">DNA-directed RNA polymerase</fullName>
        <ecNumber evidence="2">2.7.7.6</ecNumber>
    </recommendedName>
</protein>
<reference evidence="11" key="1">
    <citation type="submission" date="2017-04" db="EMBL/GenBank/DDBJ databases">
        <title>Complete genome sequence of novel T7-like phage PHB02 against Capsular type A Pasteurella multocida.</title>
        <authorList>
            <person name="Chen B.Y."/>
            <person name="Wu B."/>
            <person name="Sun C.E."/>
            <person name="Song Y.J."/>
        </authorList>
    </citation>
    <scope>NUCLEOTIDE SEQUENCE [LARGE SCALE GENOMIC DNA]</scope>
</reference>
<organism evidence="10 11">
    <name type="scientific">Pasteurella phage vB_PmuP_PHB02</name>
    <dbReference type="NCBI Taxonomy" id="2005054"/>
    <lineage>
        <taxon>Viruses</taxon>
        <taxon>Duplodnaviria</taxon>
        <taxon>Heunggongvirae</taxon>
        <taxon>Uroviricota</taxon>
        <taxon>Caudoviricetes</taxon>
        <taxon>Autographivirales</taxon>
        <taxon>Autotranscriptaviridae</taxon>
        <taxon>Studiervirinae</taxon>
        <taxon>Wuhanvirus</taxon>
        <taxon>Wuhanvirus PHB02</taxon>
    </lineage>
</organism>
<sequence>MEFIQNLGQAYDLLDTHLVDQQVALELESVTLGRERFLKNYQTAIEQGEVISNPVGKKLTEVLIKRMVEGIHAYLEKHSGKAHKLPKALPYIKQMDAEKLAYITIKTVLSGLVKAKGDLPFIQTVQRLNRNVFLELKYSAVREQEIGLFKAYLDDGIKKRVGASYKELYARNVLANNDIKVEVYTQEEQQDGVNIYVGVALLEILIESTGLLQYQSEVKKRSRGKTLEQMSLSIAPEYVNALNDRAEELADYAVLHMPMVIPPRAWTGIDKGGYYTLSKAIIPFVRARTKSAIKRFKYVEMPLVYQAVNIAQNTAWRINTKVLDVINAVKNERDPIGCIPTAHLGEPPEKPFDIDTNEQALKEWKEKAVEFYKFRDTNISRRLRMESTLHIAEKFAEFERIYFPYNLDWRGRVYAIPAFNPQGDDIMKGCLILADGKPIGATGFKWLKVHGANCAGVDKVTFEERIEWVESNHVNIMESAQDPVNYRWWSEQESPFQFLAFCFEYANVVTQGLDYVCSLQVAFDGSCSGTQHFSAMLRDEVGGKAVNLVPSDKVQDIYKMVADVVNTMCEEMAENGSDDELEAHTDEESGEITERIILGDKSLAREWLAFGITRSVTKRPVMTLSYGATKFGFRDQILEDTIKPAMLSGKPFRNPNKSATFMADLMWKAVAQVVVKAVEAMHWLQKGAKLVTKEVKDKQTGEVLRKSCAVSWTTPDYFPVWQEYFKQKTSRLDTMFLGSFRITPSYLRGTNEIDSRKQEAGIAPNFVHSQDANHLRAVIRWGFEKYNIQSFALIHDSFGTIPADSDKMFRCIRESMVDIYTNNNVLESFRNEVEEQLHISQVEDLPRVPKFGKLDLKDILKSQFAFA</sequence>
<dbReference type="InterPro" id="IPR002092">
    <property type="entry name" value="DNA-dir_Rpol_phage-type"/>
</dbReference>
<dbReference type="InterPro" id="IPR043502">
    <property type="entry name" value="DNA/RNA_pol_sf"/>
</dbReference>
<keyword evidence="11" id="KW-1185">Reference proteome</keyword>
<dbReference type="InterPro" id="IPR029262">
    <property type="entry name" value="RPOL_N"/>
</dbReference>
<evidence type="ECO:0000313" key="10">
    <source>
        <dbReference type="EMBL" id="ARV77605.1"/>
    </source>
</evidence>
<evidence type="ECO:0000313" key="11">
    <source>
        <dbReference type="Proteomes" id="UP000226151"/>
    </source>
</evidence>
<dbReference type="PANTHER" id="PTHR10102">
    <property type="entry name" value="DNA-DIRECTED RNA POLYMERASE, MITOCHONDRIAL"/>
    <property type="match status" value="1"/>
</dbReference>
<dbReference type="Pfam" id="PF00940">
    <property type="entry name" value="RNA_pol"/>
    <property type="match status" value="1"/>
</dbReference>
<dbReference type="Proteomes" id="UP000226151">
    <property type="component" value="Genome"/>
</dbReference>
<feature type="domain" description="DNA-directed RNA polymerase N-terminal" evidence="9">
    <location>
        <begin position="20"/>
        <end position="313"/>
    </location>
</feature>
<comment type="similarity">
    <text evidence="1">Belongs to the phage and mitochondrial RNA polymerase family.</text>
</comment>
<evidence type="ECO:0000256" key="4">
    <source>
        <dbReference type="ARBA" id="ARBA00022679"/>
    </source>
</evidence>
<dbReference type="SUPFAM" id="SSF56672">
    <property type="entry name" value="DNA/RNA polymerases"/>
    <property type="match status" value="1"/>
</dbReference>
<dbReference type="Gene3D" id="1.10.287.280">
    <property type="match status" value="1"/>
</dbReference>
<dbReference type="RefSeq" id="YP_009790780.1">
    <property type="nucleotide sequence ID" value="NC_047831.1"/>
</dbReference>
<dbReference type="EC" id="2.7.7.6" evidence="2"/>
<dbReference type="GO" id="GO:0003899">
    <property type="term" value="F:DNA-directed RNA polymerase activity"/>
    <property type="evidence" value="ECO:0007669"/>
    <property type="project" value="UniProtKB-EC"/>
</dbReference>
<dbReference type="Pfam" id="PF14700">
    <property type="entry name" value="RPOL_N"/>
    <property type="match status" value="1"/>
</dbReference>
<evidence type="ECO:0000256" key="2">
    <source>
        <dbReference type="ARBA" id="ARBA00012418"/>
    </source>
</evidence>
<dbReference type="PANTHER" id="PTHR10102:SF0">
    <property type="entry name" value="DNA-DIRECTED RNA POLYMERASE, MITOCHONDRIAL"/>
    <property type="match status" value="1"/>
</dbReference>
<dbReference type="Gene3D" id="1.10.1320.10">
    <property type="entry name" value="DNA-directed RNA polymerase, N-terminal domain"/>
    <property type="match status" value="1"/>
</dbReference>
<dbReference type="InterPro" id="IPR024075">
    <property type="entry name" value="DNA-dir_RNA_pol_helix_hairp_sf"/>
</dbReference>
<dbReference type="InterPro" id="IPR037159">
    <property type="entry name" value="RNA_POL_N_sf"/>
</dbReference>
<dbReference type="PROSITE" id="PS00489">
    <property type="entry name" value="RNA_POL_PHAGE_2"/>
    <property type="match status" value="1"/>
</dbReference>
<dbReference type="Gene3D" id="1.10.287.260">
    <property type="match status" value="1"/>
</dbReference>
<keyword evidence="4" id="KW-0808">Transferase</keyword>
<dbReference type="SMART" id="SM01311">
    <property type="entry name" value="RPOL_N"/>
    <property type="match status" value="1"/>
</dbReference>
<evidence type="ECO:0000259" key="9">
    <source>
        <dbReference type="SMART" id="SM01311"/>
    </source>
</evidence>
<dbReference type="GO" id="GO:0003677">
    <property type="term" value="F:DNA binding"/>
    <property type="evidence" value="ECO:0007669"/>
    <property type="project" value="InterPro"/>
</dbReference>
<name>A0A1Y0SYF0_9CAUD</name>
<dbReference type="GO" id="GO:0000428">
    <property type="term" value="C:DNA-directed RNA polymerase complex"/>
    <property type="evidence" value="ECO:0007669"/>
    <property type="project" value="UniProtKB-KW"/>
</dbReference>
<dbReference type="GO" id="GO:0006351">
    <property type="term" value="P:DNA-templated transcription"/>
    <property type="evidence" value="ECO:0007669"/>
    <property type="project" value="InterPro"/>
</dbReference>
<dbReference type="Gene3D" id="1.10.150.20">
    <property type="entry name" value="5' to 3' exonuclease, C-terminal subdomain"/>
    <property type="match status" value="1"/>
</dbReference>
<evidence type="ECO:0000256" key="6">
    <source>
        <dbReference type="ARBA" id="ARBA00023163"/>
    </source>
</evidence>
<accession>A0A1Y0SYF0</accession>
<evidence type="ECO:0000256" key="1">
    <source>
        <dbReference type="ARBA" id="ARBA00009493"/>
    </source>
</evidence>
<dbReference type="InterPro" id="IPR046950">
    <property type="entry name" value="DNA-dir_Rpol_C_phage-type"/>
</dbReference>
<dbReference type="GeneID" id="54980944"/>
<comment type="catalytic activity">
    <reaction evidence="8">
        <text>RNA(n) + a ribonucleoside 5'-triphosphate = RNA(n+1) + diphosphate</text>
        <dbReference type="Rhea" id="RHEA:21248"/>
        <dbReference type="Rhea" id="RHEA-COMP:14527"/>
        <dbReference type="Rhea" id="RHEA-COMP:17342"/>
        <dbReference type="ChEBI" id="CHEBI:33019"/>
        <dbReference type="ChEBI" id="CHEBI:61557"/>
        <dbReference type="ChEBI" id="CHEBI:140395"/>
        <dbReference type="EC" id="2.7.7.6"/>
    </reaction>
</comment>
<dbReference type="GO" id="GO:0019083">
    <property type="term" value="P:viral transcription"/>
    <property type="evidence" value="ECO:0007669"/>
    <property type="project" value="UniProtKB-KW"/>
</dbReference>
<dbReference type="EMBL" id="MF034659">
    <property type="protein sequence ID" value="ARV77605.1"/>
    <property type="molecule type" value="Genomic_DNA"/>
</dbReference>
<dbReference type="KEGG" id="vg:54980944"/>
<evidence type="ECO:0000256" key="8">
    <source>
        <dbReference type="ARBA" id="ARBA00048552"/>
    </source>
</evidence>
<evidence type="ECO:0000256" key="7">
    <source>
        <dbReference type="ARBA" id="ARBA00023314"/>
    </source>
</evidence>
<keyword evidence="5" id="KW-0548">Nucleotidyltransferase</keyword>
<evidence type="ECO:0000256" key="3">
    <source>
        <dbReference type="ARBA" id="ARBA00022478"/>
    </source>
</evidence>
<keyword evidence="3 10" id="KW-0240">DNA-directed RNA polymerase</keyword>
<keyword evidence="6" id="KW-0804">Transcription</keyword>
<evidence type="ECO:0000256" key="5">
    <source>
        <dbReference type="ARBA" id="ARBA00022695"/>
    </source>
</evidence>
<proteinExistence type="inferred from homology"/>